<dbReference type="Proteomes" id="UP000681967">
    <property type="component" value="Unassembled WGS sequence"/>
</dbReference>
<protein>
    <submittedName>
        <fullName evidence="6">Uncharacterized protein</fullName>
    </submittedName>
</protein>
<dbReference type="Gene3D" id="1.10.246.20">
    <property type="entry name" value="Coactivator CBP, KIX domain"/>
    <property type="match status" value="1"/>
</dbReference>
<dbReference type="EMBL" id="CAJOBJ010174481">
    <property type="protein sequence ID" value="CAF4895481.1"/>
    <property type="molecule type" value="Genomic_DNA"/>
</dbReference>
<organism evidence="6 7">
    <name type="scientific">Rotaria magnacalcarata</name>
    <dbReference type="NCBI Taxonomy" id="392030"/>
    <lineage>
        <taxon>Eukaryota</taxon>
        <taxon>Metazoa</taxon>
        <taxon>Spiralia</taxon>
        <taxon>Gnathifera</taxon>
        <taxon>Rotifera</taxon>
        <taxon>Eurotatoria</taxon>
        <taxon>Bdelloidea</taxon>
        <taxon>Philodinida</taxon>
        <taxon>Philodinidae</taxon>
        <taxon>Rotaria</taxon>
    </lineage>
</organism>
<sequence>QCPICQPLKTPSTLAKLNQTTNSNSTSVSSTNSNTNISSTSNVNATNDRSLNKDWQRRVTSEMRNHLVQKIITALIPITD</sequence>
<comment type="caution">
    <text evidence="6">The sequence shown here is derived from an EMBL/GenBank/DDBJ whole genome shotgun (WGS) entry which is preliminary data.</text>
</comment>
<reference evidence="6" key="1">
    <citation type="submission" date="2021-02" db="EMBL/GenBank/DDBJ databases">
        <authorList>
            <person name="Nowell W R."/>
        </authorList>
    </citation>
    <scope>NUCLEOTIDE SEQUENCE</scope>
</reference>
<dbReference type="EMBL" id="CAJOBJ010184435">
    <property type="protein sequence ID" value="CAF4930334.1"/>
    <property type="molecule type" value="Genomic_DNA"/>
</dbReference>
<dbReference type="GO" id="GO:0006355">
    <property type="term" value="P:regulation of DNA-templated transcription"/>
    <property type="evidence" value="ECO:0007669"/>
    <property type="project" value="InterPro"/>
</dbReference>
<feature type="region of interest" description="Disordered" evidence="2">
    <location>
        <begin position="16"/>
        <end position="53"/>
    </location>
</feature>
<dbReference type="SUPFAM" id="SSF47040">
    <property type="entry name" value="Kix domain of CBP (creb binding protein)"/>
    <property type="match status" value="1"/>
</dbReference>
<evidence type="ECO:0000313" key="3">
    <source>
        <dbReference type="EMBL" id="CAF4632381.1"/>
    </source>
</evidence>
<gene>
    <name evidence="3" type="ORF">BYL167_LOCUS41416</name>
    <name evidence="4" type="ORF">BYL167_LOCUS46726</name>
    <name evidence="5" type="ORF">GIL414_LOCUS51552</name>
    <name evidence="6" type="ORF">GIL414_LOCUS53275</name>
</gene>
<name>A0A8S3CKW5_9BILA</name>
<feature type="non-terminal residue" evidence="6">
    <location>
        <position position="80"/>
    </location>
</feature>
<feature type="non-terminal residue" evidence="6">
    <location>
        <position position="1"/>
    </location>
</feature>
<evidence type="ECO:0000313" key="7">
    <source>
        <dbReference type="Proteomes" id="UP000681720"/>
    </source>
</evidence>
<dbReference type="InterPro" id="IPR036529">
    <property type="entry name" value="KIX_dom_sf"/>
</dbReference>
<evidence type="ECO:0000313" key="4">
    <source>
        <dbReference type="EMBL" id="CAF4766307.1"/>
    </source>
</evidence>
<evidence type="ECO:0000256" key="2">
    <source>
        <dbReference type="SAM" id="MobiDB-lite"/>
    </source>
</evidence>
<dbReference type="EMBL" id="CAJOBH010105034">
    <property type="protein sequence ID" value="CAF4632381.1"/>
    <property type="molecule type" value="Genomic_DNA"/>
</dbReference>
<accession>A0A8S3CKW5</accession>
<dbReference type="EMBL" id="CAJOBH010132776">
    <property type="protein sequence ID" value="CAF4766307.1"/>
    <property type="molecule type" value="Genomic_DNA"/>
</dbReference>
<dbReference type="Proteomes" id="UP000681720">
    <property type="component" value="Unassembled WGS sequence"/>
</dbReference>
<evidence type="ECO:0000313" key="6">
    <source>
        <dbReference type="EMBL" id="CAF4930334.1"/>
    </source>
</evidence>
<feature type="compositionally biased region" description="Low complexity" evidence="2">
    <location>
        <begin position="18"/>
        <end position="47"/>
    </location>
</feature>
<keyword evidence="1" id="KW-0539">Nucleus</keyword>
<dbReference type="AlphaFoldDB" id="A0A8S3CKW5"/>
<evidence type="ECO:0000313" key="5">
    <source>
        <dbReference type="EMBL" id="CAF4895481.1"/>
    </source>
</evidence>
<evidence type="ECO:0000256" key="1">
    <source>
        <dbReference type="ARBA" id="ARBA00023242"/>
    </source>
</evidence>
<proteinExistence type="predicted"/>
<dbReference type="GO" id="GO:0003712">
    <property type="term" value="F:transcription coregulator activity"/>
    <property type="evidence" value="ECO:0007669"/>
    <property type="project" value="InterPro"/>
</dbReference>